<name>A0ABR3EID7_9AGAR</name>
<comment type="caution">
    <text evidence="1">The sequence shown here is derived from an EMBL/GenBank/DDBJ whole genome shotgun (WGS) entry which is preliminary data.</text>
</comment>
<sequence>SLRGPNNPKLPASKDWPFCFRCWVPLCQPCGHPPPEPNARIDPSKCSFKVPDHITHEDIPIIPWMITLIYSYQNARKDGKEYHDPVCKALGVNLVNIRDLRAWLVEPVTELAQVPNHIRYIVAFYDTCRKLKDV</sequence>
<dbReference type="Proteomes" id="UP001465976">
    <property type="component" value="Unassembled WGS sequence"/>
</dbReference>
<evidence type="ECO:0000313" key="2">
    <source>
        <dbReference type="Proteomes" id="UP001465976"/>
    </source>
</evidence>
<dbReference type="EMBL" id="JBAHYK010005005">
    <property type="protein sequence ID" value="KAL0562621.1"/>
    <property type="molecule type" value="Genomic_DNA"/>
</dbReference>
<keyword evidence="2" id="KW-1185">Reference proteome</keyword>
<feature type="non-terminal residue" evidence="1">
    <location>
        <position position="1"/>
    </location>
</feature>
<gene>
    <name evidence="1" type="ORF">V5O48_019463</name>
</gene>
<reference evidence="1 2" key="1">
    <citation type="submission" date="2024-02" db="EMBL/GenBank/DDBJ databases">
        <title>A draft genome for the cacao thread blight pathogen Marasmius crinis-equi.</title>
        <authorList>
            <person name="Cohen S.P."/>
            <person name="Baruah I.K."/>
            <person name="Amoako-Attah I."/>
            <person name="Bukari Y."/>
            <person name="Meinhardt L.W."/>
            <person name="Bailey B.A."/>
        </authorList>
    </citation>
    <scope>NUCLEOTIDE SEQUENCE [LARGE SCALE GENOMIC DNA]</scope>
    <source>
        <strain evidence="1 2">GH-76</strain>
    </source>
</reference>
<accession>A0ABR3EID7</accession>
<protein>
    <submittedName>
        <fullName evidence="1">Uncharacterized protein</fullName>
    </submittedName>
</protein>
<proteinExistence type="predicted"/>
<evidence type="ECO:0000313" key="1">
    <source>
        <dbReference type="EMBL" id="KAL0562621.1"/>
    </source>
</evidence>
<organism evidence="1 2">
    <name type="scientific">Marasmius crinis-equi</name>
    <dbReference type="NCBI Taxonomy" id="585013"/>
    <lineage>
        <taxon>Eukaryota</taxon>
        <taxon>Fungi</taxon>
        <taxon>Dikarya</taxon>
        <taxon>Basidiomycota</taxon>
        <taxon>Agaricomycotina</taxon>
        <taxon>Agaricomycetes</taxon>
        <taxon>Agaricomycetidae</taxon>
        <taxon>Agaricales</taxon>
        <taxon>Marasmiineae</taxon>
        <taxon>Marasmiaceae</taxon>
        <taxon>Marasmius</taxon>
    </lineage>
</organism>